<dbReference type="Proteomes" id="UP000694941">
    <property type="component" value="Unplaced"/>
</dbReference>
<feature type="compositionally biased region" description="Basic and acidic residues" evidence="15">
    <location>
        <begin position="2271"/>
        <end position="2292"/>
    </location>
</feature>
<feature type="region of interest" description="Disordered" evidence="15">
    <location>
        <begin position="255"/>
        <end position="284"/>
    </location>
</feature>
<evidence type="ECO:0000313" key="18">
    <source>
        <dbReference type="Proteomes" id="UP000694941"/>
    </source>
</evidence>
<dbReference type="PROSITE" id="PS50157">
    <property type="entry name" value="ZINC_FINGER_C2H2_2"/>
    <property type="match status" value="10"/>
</dbReference>
<evidence type="ECO:0000256" key="14">
    <source>
        <dbReference type="SAM" id="Coils"/>
    </source>
</evidence>
<feature type="region of interest" description="Disordered" evidence="15">
    <location>
        <begin position="1715"/>
        <end position="1735"/>
    </location>
</feature>
<feature type="domain" description="Homeobox" evidence="16">
    <location>
        <begin position="2639"/>
        <end position="2699"/>
    </location>
</feature>
<evidence type="ECO:0000256" key="10">
    <source>
        <dbReference type="ARBA" id="ARBA00023242"/>
    </source>
</evidence>
<evidence type="ECO:0000256" key="15">
    <source>
        <dbReference type="SAM" id="MobiDB-lite"/>
    </source>
</evidence>
<dbReference type="SMART" id="SM00355">
    <property type="entry name" value="ZnF_C2H2"/>
    <property type="match status" value="22"/>
</dbReference>
<keyword evidence="4 11" id="KW-0863">Zinc-finger</keyword>
<feature type="DNA-binding region" description="Homeobox" evidence="12">
    <location>
        <begin position="2641"/>
        <end position="2700"/>
    </location>
</feature>
<feature type="region of interest" description="Disordered" evidence="15">
    <location>
        <begin position="2623"/>
        <end position="2642"/>
    </location>
</feature>
<evidence type="ECO:0000256" key="1">
    <source>
        <dbReference type="ARBA" id="ARBA00004123"/>
    </source>
</evidence>
<feature type="compositionally biased region" description="Polar residues" evidence="15">
    <location>
        <begin position="119"/>
        <end position="130"/>
    </location>
</feature>
<proteinExistence type="predicted"/>
<evidence type="ECO:0000256" key="9">
    <source>
        <dbReference type="ARBA" id="ARBA00023163"/>
    </source>
</evidence>
<dbReference type="SUPFAM" id="SSF46689">
    <property type="entry name" value="Homeodomain-like"/>
    <property type="match status" value="4"/>
</dbReference>
<dbReference type="InterPro" id="IPR013087">
    <property type="entry name" value="Znf_C2H2_type"/>
</dbReference>
<feature type="domain" description="Homeobox" evidence="16">
    <location>
        <begin position="2927"/>
        <end position="2987"/>
    </location>
</feature>
<evidence type="ECO:0000256" key="5">
    <source>
        <dbReference type="ARBA" id="ARBA00022833"/>
    </source>
</evidence>
<feature type="domain" description="C2H2-type" evidence="17">
    <location>
        <begin position="1498"/>
        <end position="1527"/>
    </location>
</feature>
<dbReference type="PROSITE" id="PS00027">
    <property type="entry name" value="HOMEOBOX_1"/>
    <property type="match status" value="2"/>
</dbReference>
<feature type="region of interest" description="Disordered" evidence="15">
    <location>
        <begin position="1085"/>
        <end position="1126"/>
    </location>
</feature>
<feature type="coiled-coil region" evidence="14">
    <location>
        <begin position="2140"/>
        <end position="2167"/>
    </location>
</feature>
<reference evidence="19" key="1">
    <citation type="submission" date="2025-08" db="UniProtKB">
        <authorList>
            <consortium name="RefSeq"/>
        </authorList>
    </citation>
    <scope>IDENTIFICATION</scope>
    <source>
        <tissue evidence="19">Muscle</tissue>
    </source>
</reference>
<feature type="region of interest" description="Disordered" evidence="15">
    <location>
        <begin position="55"/>
        <end position="88"/>
    </location>
</feature>
<evidence type="ECO:0000259" key="16">
    <source>
        <dbReference type="PROSITE" id="PS50071"/>
    </source>
</evidence>
<dbReference type="SUPFAM" id="SSF57667">
    <property type="entry name" value="beta-beta-alpha zinc fingers"/>
    <property type="match status" value="5"/>
</dbReference>
<feature type="compositionally biased region" description="Low complexity" evidence="15">
    <location>
        <begin position="2371"/>
        <end position="2387"/>
    </location>
</feature>
<evidence type="ECO:0000256" key="8">
    <source>
        <dbReference type="ARBA" id="ARBA00023155"/>
    </source>
</evidence>
<keyword evidence="14" id="KW-0175">Coiled coil</keyword>
<feature type="compositionally biased region" description="Low complexity" evidence="15">
    <location>
        <begin position="1716"/>
        <end position="1728"/>
    </location>
</feature>
<dbReference type="InterPro" id="IPR051968">
    <property type="entry name" value="ZnFinger_Homeobox_TR"/>
</dbReference>
<keyword evidence="7 12" id="KW-0238">DNA-binding</keyword>
<feature type="domain" description="C2H2-type" evidence="17">
    <location>
        <begin position="1617"/>
        <end position="1646"/>
    </location>
</feature>
<evidence type="ECO:0000259" key="17">
    <source>
        <dbReference type="PROSITE" id="PS50157"/>
    </source>
</evidence>
<evidence type="ECO:0000256" key="7">
    <source>
        <dbReference type="ARBA" id="ARBA00023125"/>
    </source>
</evidence>
<feature type="region of interest" description="Disordered" evidence="15">
    <location>
        <begin position="1219"/>
        <end position="1252"/>
    </location>
</feature>
<feature type="region of interest" description="Disordered" evidence="15">
    <location>
        <begin position="2538"/>
        <end position="2564"/>
    </location>
</feature>
<evidence type="ECO:0000256" key="3">
    <source>
        <dbReference type="ARBA" id="ARBA00022737"/>
    </source>
</evidence>
<feature type="domain" description="Homeobox" evidence="16">
    <location>
        <begin position="2414"/>
        <end position="2474"/>
    </location>
</feature>
<dbReference type="InterPro" id="IPR017970">
    <property type="entry name" value="Homeobox_CS"/>
</dbReference>
<feature type="region of interest" description="Disordered" evidence="15">
    <location>
        <begin position="2271"/>
        <end position="2316"/>
    </location>
</feature>
<feature type="domain" description="C2H2-type" evidence="17">
    <location>
        <begin position="1178"/>
        <end position="1206"/>
    </location>
</feature>
<feature type="domain" description="C2H2-type" evidence="17">
    <location>
        <begin position="1264"/>
        <end position="1293"/>
    </location>
</feature>
<dbReference type="InterPro" id="IPR001356">
    <property type="entry name" value="HD"/>
</dbReference>
<protein>
    <submittedName>
        <fullName evidence="19">Zinc finger homeobox protein 4-like isoform X2</fullName>
    </submittedName>
</protein>
<evidence type="ECO:0000256" key="12">
    <source>
        <dbReference type="PROSITE-ProRule" id="PRU00108"/>
    </source>
</evidence>
<feature type="domain" description="C2H2-type" evidence="17">
    <location>
        <begin position="1369"/>
        <end position="1397"/>
    </location>
</feature>
<dbReference type="Gene3D" id="1.10.10.60">
    <property type="entry name" value="Homeodomain-like"/>
    <property type="match status" value="4"/>
</dbReference>
<feature type="compositionally biased region" description="Polar residues" evidence="15">
    <location>
        <begin position="3060"/>
        <end position="3086"/>
    </location>
</feature>
<feature type="domain" description="C2H2-type" evidence="17">
    <location>
        <begin position="2571"/>
        <end position="2593"/>
    </location>
</feature>
<keyword evidence="2" id="KW-0479">Metal-binding</keyword>
<dbReference type="InterPro" id="IPR036236">
    <property type="entry name" value="Znf_C2H2_sf"/>
</dbReference>
<evidence type="ECO:0000256" key="11">
    <source>
        <dbReference type="PROSITE-ProRule" id="PRU00042"/>
    </source>
</evidence>
<dbReference type="Gene3D" id="3.30.160.60">
    <property type="entry name" value="Classic Zinc Finger"/>
    <property type="match status" value="6"/>
</dbReference>
<keyword evidence="9" id="KW-0804">Transcription</keyword>
<keyword evidence="3" id="KW-0677">Repeat</keyword>
<feature type="DNA-binding region" description="Homeobox" evidence="12">
    <location>
        <begin position="2929"/>
        <end position="2988"/>
    </location>
</feature>
<dbReference type="InterPro" id="IPR009057">
    <property type="entry name" value="Homeodomain-like_sf"/>
</dbReference>
<evidence type="ECO:0000256" key="2">
    <source>
        <dbReference type="ARBA" id="ARBA00022723"/>
    </source>
</evidence>
<feature type="compositionally biased region" description="Polar residues" evidence="15">
    <location>
        <begin position="2538"/>
        <end position="2557"/>
    </location>
</feature>
<feature type="region of interest" description="Disordered" evidence="15">
    <location>
        <begin position="3045"/>
        <end position="3098"/>
    </location>
</feature>
<keyword evidence="18" id="KW-1185">Reference proteome</keyword>
<sequence length="3307" mass="370222">MELDATVEGMDTGQQSAGKHELRASPMSSKFDPSTAKVVRPACFIENKTIANKTRKETYVSSLPSPPLSSRKIDMTPQDDTPDPLDQKKIEGLSFTAGKTDVSKRSNQADEQLDLTQRCDQQTTSTTTREILTGQGERKSSVDSELSDSDVETFTGKILYNPDGSAYIIEGESELSDEECSLDLPQQEGSIVDGQGMTSTQYRIFPEIVNAFHIYRNSTLYSALYGQAFNLLQEKKKVPEIPIVHSYKVFNVRQKKSSVHNKDDRKTNVTAPNKRSSSGDKPRCSYEYSSVPIKPILMCFMCKLSFGYAKSFVAHAVGEHGINLLEEENNLLSQKNISAIIQGVGKEKEPLLSFLEPATDTPVQVNECVFAQSVQSTCSSFTHSLVNNSCLNVASTVMASSVPSAAGTTAVTSTTSAVTTLVSANLNPVASVRDIKTSLIENQKHNEVRENVTDCTSSEAIAPELEDLATIEKLAKAAAAAAEATSTESTGDCKQADFTNSMPKNSESLNREGPMKFPVSSALGSGILSIERPKSCESGGSIYSESSVSPKASTSPGLFFSSSLSPAPSTSTGFNICPHHLDRRNPECSKCDTVLGSSPALGGHMAMMHSRNSCKTLKCPKCNWHYKYQETLEIHMKEKHPENETSCVYCITNQKHPKLARGETYNCGYKPYRCEICNYSTVTKGNLSIHMHSDKHINNVQELQNGNLPTEHILAPQNVSNTHVSEPAKSGILSTKPKATWRCDVCNYETNVARNLRIHMTSEKHTHNMMVVQQNVKHMQQLSAFQQAQVMDPMFSQFHSGFLFPPDSQLQPEAALADLYYNQALLVMASQQQQQQRLMAAASTSGKNPFHPSPFHFPCSSTVDMENADPILGQDIPQDDSALFFCCVCSCFSTDSIEHLNQHFQLDRTQEREDEIAVVAGNYICKLCTYKTNLKANFQLHCKTDKHFQRLQHVNHIKEGGPRNEWKLKYSNTSNSIHVRCNVCDYYTNSIHKLQLHTTNPRHEISAKLFLHLQVNEDTVDTETTFYHCALCNVSTNTKVRLVQHVHSIEHLRTENLRQMQKKLEGQETEDDFREIYTVKNCRGSDRETNNCQSGPQPKEAAESKDHESGGPNTSAKGDGKNEESRLKQALTDYHKNGGTPDEHQDHVFTCPFCNYTNTSDVLIQMHVVAQHSQKPSLQCPLCQDSYHELSKLEKHLMESHKVSREGLERLLMIVDKSSGESPKCNSKMPEKREESLPDSKTNTTDDSENRESFNNCDVISDNLECSVCLKSFNSVDELFVHQNESGHLEIKQTPHGAGYICWKKGCNQFFRIPQAVQMHFKEVHIKKPQLAVSDRHVYKYRCSQCSLAFKTLEKLQLHSQYHVIRAASQCVLCGRSFRSVWALQKHVEASHTNMTKEEIQQYEASLVNNPLLTSSGNRVLDPQTTELLKKESNRESDEESEEMKVTLEPVEETDTIDVNEQAGVLGEPSSKEQMTFEDYMNNQAMAENSYNDPSRKYKCHRCKVAFTRQSYLTSHNKTLLHRKGEKMSYPMEKYLDPNRPYKCEVCKESFTQKNILLVHYNSVSHLHKLKQSMKDNSSVSTTTALSNSTTPVTVVSSSNRCSSPISNTTDSEKKPYKCNICKVAYNQNSTLDIHIRSVLHQTKASKLHELAMTGQVDLNLPLIEKPELIQAQESNQNNHEAGMSGITTTSAEFVPSLPQPCTLAGFGQIPSTSLPSTDTISSPSASSQLPFQVSHSTPSVTQTLNLASHFAQTSNFTPSQVSSQSPYICSRCNVPLSSQDALFQHQQICGFFSPPTASLFGGINGPVTSGLNSFGYSGLAQLPPVSPVTQSQDVNVSISNKKEFNVIKSDLSASQERHNPAETPKSNEQVTSQILMAKCPYPRPKPPMYKHLLESYGFEIVMQFNEFNQRKVKTDTEKEISENKENETTSKSILPNEIKQNNFEAKHKYLPEINKSTCNLCQKEFSSIWVLKAHKEEYHREIVPFSILEKFSQEYRIDYEKRNGINNQVQADELASNSDTASTPISTPDYSTQGQSVLNGINQTAMNIPSMSPVAPLATQQVVDSSNFAANQMAAQMQFNHLLMSMGFGMSMPVGMGMPIPMNIHPSLIPMMMPPPVESLMASAFNHQMMGGGFDPSIVNAQHKLLQEQQQQYLQAQQKRARTRISDDQLRILRAYFDINSSPSEEQLKEMSVKSGLPLKVIKHWFRNTLFKERQRNKDSPYNFNNPPSTYLNMEEYEKTGEAKPVVAQEVNQRFSNNDKTKHNYLSVEEVKHDTKKQGQDNELSELKLSTDIKPNSAESLPETPKSSESNEKTFDPTWSACETFLHNTPLKTVDSSMEASNLSDRCDSQHGNTSFKDLLQTSKDSVTNSSFSPAVTSSPTTPTSPDVLTIPRTDNHRQTSPHGLSPGRSVGSGKRANRTRFTDYQIKVLQEFFETNAYPKDDSLEYLSKLLSLSPRVIVVWFQNARQKARKVYENQPPVTSEEDAAGRFQRTPGLNYQCKKCLQVFQRYYELIKHQKGSCFKDENPLAAQINKTTTTVTEDPNRHSMSCSNQTPSCVPDQSKVSQNGSYRCDKCSLAFPRFDLWREHQLVHIMNPNLFPNYSTSSSIFQFETQQTMVPPVKRKLPEDDEAKDTNEQPRDKRLRTTILPEQLDYLYQKYQIESNPSRKMLENIAREVGLKKRVVQVWFQNTRARERKGQFRAHQQVIHKRCPFCRALFKARSALESHLATRHADQYTKGDINIDALPDGETDTDGGNSAEEESKESNSAFQGLPFPNPSFTPYGLPSSSTDVMHNSMNKYCEDELKNYLDELGTPSNFETMDIGVVSEKKEQLKKIDILESGDCPLDLSKPPKLNIESERLTDTIPTNHSDKSVEEASSKLVVIAEDARSETYSESTDREGEDITFDFNQTSPIAQNQMTPRHVTGSKKRFRTQMTTLQLKVMKSVFLDYKTPSMAECEILGHEIGLPKRVVQVWFQNARAKEKKYKLAFANTYGQELEAFKPSEECKVCNVKYNLKYSNTSIQDHIFSKQHIEKLKTEVESGKKHTDLLDSTHSSSDIPTSGNGSSETNLTQSQQQRETLTPSNVKPAVGVNSPSRPLLQTAAQTNFVQHLQMMGVQQVSALGIPNVGQSALTSLTGEHLQSSARTGEIITKEEGPGLCSSSSTGNVNTIAHTTKNPCPPGVDATTTVNPMPSTANTMSTSQTADVTSPSSEGAAGLLPFMYSNVPTSFYSGTPRSVISPNMYNTGALRKLSGAYLPFTFCSYHLWRCIQWLFHLYVIDLKHTYKTYNGKLSHTHTDLLKQKRSK</sequence>
<feature type="domain" description="Homeobox" evidence="16">
    <location>
        <begin position="2157"/>
        <end position="2217"/>
    </location>
</feature>
<feature type="region of interest" description="Disordered" evidence="15">
    <location>
        <begin position="119"/>
        <end position="147"/>
    </location>
</feature>
<dbReference type="CDD" id="cd00086">
    <property type="entry name" value="homeodomain"/>
    <property type="match status" value="4"/>
</dbReference>
<feature type="compositionally biased region" description="Acidic residues" evidence="15">
    <location>
        <begin position="2748"/>
        <end position="2764"/>
    </location>
</feature>
<dbReference type="InterPro" id="IPR003604">
    <property type="entry name" value="Matrin/U1-like-C_Znf_C2H2"/>
</dbReference>
<keyword evidence="5" id="KW-0862">Zinc</keyword>
<feature type="compositionally biased region" description="Basic and acidic residues" evidence="15">
    <location>
        <begin position="1100"/>
        <end position="1109"/>
    </location>
</feature>
<feature type="region of interest" description="Disordered" evidence="15">
    <location>
        <begin position="1429"/>
        <end position="1448"/>
    </location>
</feature>
<dbReference type="PROSITE" id="PS50071">
    <property type="entry name" value="HOMEOBOX_2"/>
    <property type="match status" value="4"/>
</dbReference>
<organism evidence="18 19">
    <name type="scientific">Limulus polyphemus</name>
    <name type="common">Atlantic horseshoe crab</name>
    <dbReference type="NCBI Taxonomy" id="6850"/>
    <lineage>
        <taxon>Eukaryota</taxon>
        <taxon>Metazoa</taxon>
        <taxon>Ecdysozoa</taxon>
        <taxon>Arthropoda</taxon>
        <taxon>Chelicerata</taxon>
        <taxon>Merostomata</taxon>
        <taxon>Xiphosura</taxon>
        <taxon>Limulidae</taxon>
        <taxon>Limulus</taxon>
    </lineage>
</organism>
<dbReference type="PROSITE" id="PS00028">
    <property type="entry name" value="ZINC_FINGER_C2H2_1"/>
    <property type="match status" value="12"/>
</dbReference>
<name>A0ABM1S1I2_LIMPO</name>
<evidence type="ECO:0000256" key="4">
    <source>
        <dbReference type="ARBA" id="ARBA00022771"/>
    </source>
</evidence>
<gene>
    <name evidence="19" type="primary">LOC106478207</name>
</gene>
<feature type="region of interest" description="Disordered" evidence="15">
    <location>
        <begin position="2741"/>
        <end position="2788"/>
    </location>
</feature>
<dbReference type="GeneID" id="106478207"/>
<dbReference type="PANTHER" id="PTHR45891:SF3">
    <property type="entry name" value="ZINC FINGER PROTEIN 2"/>
    <property type="match status" value="1"/>
</dbReference>
<feature type="domain" description="C2H2-type" evidence="17">
    <location>
        <begin position="2499"/>
        <end position="2528"/>
    </location>
</feature>
<evidence type="ECO:0000313" key="19">
    <source>
        <dbReference type="RefSeq" id="XP_022237487.1"/>
    </source>
</evidence>
<dbReference type="RefSeq" id="XP_022237487.1">
    <property type="nucleotide sequence ID" value="XM_022381779.1"/>
</dbReference>
<feature type="domain" description="C2H2-type" evidence="17">
    <location>
        <begin position="1957"/>
        <end position="1985"/>
    </location>
</feature>
<feature type="domain" description="C2H2-type" evidence="17">
    <location>
        <begin position="1341"/>
        <end position="1363"/>
    </location>
</feature>
<keyword evidence="6" id="KW-0805">Transcription regulation</keyword>
<feature type="domain" description="C2H2-type" evidence="17">
    <location>
        <begin position="1542"/>
        <end position="1573"/>
    </location>
</feature>
<feature type="DNA-binding region" description="Homeobox" evidence="12">
    <location>
        <begin position="2416"/>
        <end position="2475"/>
    </location>
</feature>
<keyword evidence="10 12" id="KW-0539">Nucleus</keyword>
<dbReference type="SMART" id="SM00389">
    <property type="entry name" value="HOX"/>
    <property type="match status" value="4"/>
</dbReference>
<feature type="compositionally biased region" description="Polar residues" evidence="15">
    <location>
        <begin position="497"/>
        <end position="508"/>
    </location>
</feature>
<feature type="region of interest" description="Disordered" evidence="15">
    <location>
        <begin position="1"/>
        <end position="36"/>
    </location>
</feature>
<dbReference type="Pfam" id="PF24056">
    <property type="entry name" value="zf-C2H2_ZFHX3"/>
    <property type="match status" value="1"/>
</dbReference>
<feature type="compositionally biased region" description="Basic and acidic residues" evidence="15">
    <location>
        <begin position="1229"/>
        <end position="1238"/>
    </location>
</feature>
<dbReference type="PANTHER" id="PTHR45891">
    <property type="entry name" value="ZINC FINGER HOMEOBOX PROTEIN"/>
    <property type="match status" value="1"/>
</dbReference>
<accession>A0ABM1S1I2</accession>
<evidence type="ECO:0000256" key="6">
    <source>
        <dbReference type="ARBA" id="ARBA00023015"/>
    </source>
</evidence>
<feature type="region of interest" description="Disordered" evidence="15">
    <location>
        <begin position="2368"/>
        <end position="2418"/>
    </location>
</feature>
<comment type="subcellular location">
    <subcellularLocation>
        <location evidence="1 12 13">Nucleus</location>
    </subcellularLocation>
</comment>
<keyword evidence="8 12" id="KW-0371">Homeobox</keyword>
<feature type="DNA-binding region" description="Homeobox" evidence="12">
    <location>
        <begin position="2159"/>
        <end position="2218"/>
    </location>
</feature>
<dbReference type="Pfam" id="PF00046">
    <property type="entry name" value="Homeodomain"/>
    <property type="match status" value="4"/>
</dbReference>
<evidence type="ECO:0000256" key="13">
    <source>
        <dbReference type="RuleBase" id="RU000682"/>
    </source>
</evidence>
<feature type="region of interest" description="Disordered" evidence="15">
    <location>
        <begin position="485"/>
        <end position="516"/>
    </location>
</feature>
<dbReference type="SMART" id="SM00451">
    <property type="entry name" value="ZnF_U1"/>
    <property type="match status" value="8"/>
</dbReference>